<evidence type="ECO:0000256" key="1">
    <source>
        <dbReference type="ARBA" id="ARBA00004604"/>
    </source>
</evidence>
<evidence type="ECO:0000256" key="6">
    <source>
        <dbReference type="SAM" id="MobiDB-lite"/>
    </source>
</evidence>
<dbReference type="GO" id="GO:0000428">
    <property type="term" value="C:DNA-directed RNA polymerase complex"/>
    <property type="evidence" value="ECO:0007669"/>
    <property type="project" value="UniProtKB-KW"/>
</dbReference>
<accession>A0A409WJ17</accession>
<evidence type="ECO:0000256" key="5">
    <source>
        <dbReference type="ARBA" id="ARBA00023242"/>
    </source>
</evidence>
<keyword evidence="8" id="KW-1185">Reference proteome</keyword>
<protein>
    <recommendedName>
        <fullName evidence="9">DNA-directed RNA polymerase I subunit RPA49</fullName>
    </recommendedName>
</protein>
<dbReference type="GO" id="GO:0006351">
    <property type="term" value="P:DNA-templated transcription"/>
    <property type="evidence" value="ECO:0007669"/>
    <property type="project" value="InterPro"/>
</dbReference>
<keyword evidence="5" id="KW-0539">Nucleus</keyword>
<evidence type="ECO:0000256" key="4">
    <source>
        <dbReference type="ARBA" id="ARBA00023163"/>
    </source>
</evidence>
<dbReference type="InParanoid" id="A0A409WJ17"/>
<dbReference type="EMBL" id="NHYE01005047">
    <property type="protein sequence ID" value="PPQ78513.1"/>
    <property type="molecule type" value="Genomic_DNA"/>
</dbReference>
<comment type="similarity">
    <text evidence="2">Belongs to the eukaryotic RPA49/POLR1E RNA polymerase subunit family.</text>
</comment>
<dbReference type="GO" id="GO:0005730">
    <property type="term" value="C:nucleolus"/>
    <property type="evidence" value="ECO:0007669"/>
    <property type="project" value="UniProtKB-SubCell"/>
</dbReference>
<evidence type="ECO:0000313" key="8">
    <source>
        <dbReference type="Proteomes" id="UP000284706"/>
    </source>
</evidence>
<name>A0A409WJ17_9AGAR</name>
<sequence>MSIARSTSKKRKRDVSPEAQFRLSESATGKVGPLLVSYPALDVPPSTHFKCYAKKKLKAEEKAGAEDEQEVFVVGETNSVEIVSNEEETRKAAESGCHYVVAVRNKRTGTISLLPSAKSPHILTRTVKALKSLPSLAAPSKLEYLDAKNTLGETFGTKKQKANIKAQQRNKIDVGAMEGVMDHLMNSIEKGAQGLLTAEESQEAADKNRLIPPFSADATDPAEVYPLHDIIPEAEWKALSISSFDAAQTDRERIALLPYRKSDWVNSHLKALANSTSKSKKKKMKILLYISAMLAFRQVAQQKSLEKEKVSERLGAVPGVTVESLITRFTETVRGSSSLQFTSATKTNLLTHIFALCLKVDDYASDTAVIAHDLSMPVSEVNQLFKSLGCKITKLGERERARLGLPDSSADDKRAVLTAPVQFPKPRMRRK</sequence>
<gene>
    <name evidence="7" type="ORF">CVT26_005341</name>
</gene>
<comment type="subcellular location">
    <subcellularLocation>
        <location evidence="1">Nucleus</location>
        <location evidence="1">Nucleolus</location>
    </subcellularLocation>
</comment>
<comment type="caution">
    <text evidence="7">The sequence shown here is derived from an EMBL/GenBank/DDBJ whole genome shotgun (WGS) entry which is preliminary data.</text>
</comment>
<evidence type="ECO:0000256" key="2">
    <source>
        <dbReference type="ARBA" id="ARBA00009430"/>
    </source>
</evidence>
<dbReference type="Proteomes" id="UP000284706">
    <property type="component" value="Unassembled WGS sequence"/>
</dbReference>
<dbReference type="Pfam" id="PF06870">
    <property type="entry name" value="RNA_pol_I_A49"/>
    <property type="match status" value="1"/>
</dbReference>
<evidence type="ECO:0000313" key="7">
    <source>
        <dbReference type="EMBL" id="PPQ78513.1"/>
    </source>
</evidence>
<dbReference type="PANTHER" id="PTHR14440">
    <property type="entry name" value="DNA-DIRECTED RNA POLYMERASE I SUBUNIT RPA49"/>
    <property type="match status" value="1"/>
</dbReference>
<keyword evidence="4" id="KW-0804">Transcription</keyword>
<dbReference type="STRING" id="231916.A0A409WJ17"/>
<dbReference type="FunCoup" id="A0A409WJ17">
    <property type="interactions" value="182"/>
</dbReference>
<evidence type="ECO:0008006" key="9">
    <source>
        <dbReference type="Google" id="ProtNLM"/>
    </source>
</evidence>
<organism evidence="7 8">
    <name type="scientific">Gymnopilus dilepis</name>
    <dbReference type="NCBI Taxonomy" id="231916"/>
    <lineage>
        <taxon>Eukaryota</taxon>
        <taxon>Fungi</taxon>
        <taxon>Dikarya</taxon>
        <taxon>Basidiomycota</taxon>
        <taxon>Agaricomycotina</taxon>
        <taxon>Agaricomycetes</taxon>
        <taxon>Agaricomycetidae</taxon>
        <taxon>Agaricales</taxon>
        <taxon>Agaricineae</taxon>
        <taxon>Hymenogastraceae</taxon>
        <taxon>Gymnopilus</taxon>
    </lineage>
</organism>
<proteinExistence type="inferred from homology"/>
<dbReference type="GO" id="GO:0003677">
    <property type="term" value="F:DNA binding"/>
    <property type="evidence" value="ECO:0007669"/>
    <property type="project" value="InterPro"/>
</dbReference>
<dbReference type="AlphaFoldDB" id="A0A409WJ17"/>
<reference evidence="7 8" key="1">
    <citation type="journal article" date="2018" name="Evol. Lett.">
        <title>Horizontal gene cluster transfer increased hallucinogenic mushroom diversity.</title>
        <authorList>
            <person name="Reynolds H.T."/>
            <person name="Vijayakumar V."/>
            <person name="Gluck-Thaler E."/>
            <person name="Korotkin H.B."/>
            <person name="Matheny P.B."/>
            <person name="Slot J.C."/>
        </authorList>
    </citation>
    <scope>NUCLEOTIDE SEQUENCE [LARGE SCALE GENOMIC DNA]</scope>
    <source>
        <strain evidence="7 8">SRW20</strain>
    </source>
</reference>
<evidence type="ECO:0000256" key="3">
    <source>
        <dbReference type="ARBA" id="ARBA00022478"/>
    </source>
</evidence>
<dbReference type="OrthoDB" id="532500at2759"/>
<dbReference type="InterPro" id="IPR009668">
    <property type="entry name" value="RNA_pol-assoc_fac_A49-like"/>
</dbReference>
<feature type="region of interest" description="Disordered" evidence="6">
    <location>
        <begin position="1"/>
        <end position="23"/>
    </location>
</feature>
<keyword evidence="3" id="KW-0240">DNA-directed RNA polymerase</keyword>